<proteinExistence type="predicted"/>
<feature type="non-terminal residue" evidence="1">
    <location>
        <position position="1"/>
    </location>
</feature>
<gene>
    <name evidence="1" type="ORF">BAE44_0011931</name>
</gene>
<sequence length="45" mass="5062">LAAVWSLLQCEESRETVCSASKASEVIVLDIFSKNGWRSNNRICF</sequence>
<evidence type="ECO:0000313" key="1">
    <source>
        <dbReference type="EMBL" id="OEL27050.1"/>
    </source>
</evidence>
<dbReference type="AlphaFoldDB" id="A0A1E5VPK6"/>
<dbReference type="Proteomes" id="UP000095767">
    <property type="component" value="Unassembled WGS sequence"/>
</dbReference>
<keyword evidence="2" id="KW-1185">Reference proteome</keyword>
<dbReference type="OrthoDB" id="687335at2759"/>
<protein>
    <submittedName>
        <fullName evidence="1">Uncharacterized protein</fullName>
    </submittedName>
</protein>
<name>A0A1E5VPK6_9POAL</name>
<dbReference type="EMBL" id="LWDX02033358">
    <property type="protein sequence ID" value="OEL27050.1"/>
    <property type="molecule type" value="Genomic_DNA"/>
</dbReference>
<evidence type="ECO:0000313" key="2">
    <source>
        <dbReference type="Proteomes" id="UP000095767"/>
    </source>
</evidence>
<comment type="caution">
    <text evidence="1">The sequence shown here is derived from an EMBL/GenBank/DDBJ whole genome shotgun (WGS) entry which is preliminary data.</text>
</comment>
<accession>A0A1E5VPK6</accession>
<reference evidence="1 2" key="1">
    <citation type="submission" date="2016-09" db="EMBL/GenBank/DDBJ databases">
        <title>The draft genome of Dichanthelium oligosanthes: A C3 panicoid grass species.</title>
        <authorList>
            <person name="Studer A.J."/>
            <person name="Schnable J.C."/>
            <person name="Brutnell T.P."/>
        </authorList>
    </citation>
    <scope>NUCLEOTIDE SEQUENCE [LARGE SCALE GENOMIC DNA]</scope>
    <source>
        <strain evidence="2">cv. Kellogg 1175</strain>
        <tissue evidence="1">Leaf</tissue>
    </source>
</reference>
<organism evidence="1 2">
    <name type="scientific">Dichanthelium oligosanthes</name>
    <dbReference type="NCBI Taxonomy" id="888268"/>
    <lineage>
        <taxon>Eukaryota</taxon>
        <taxon>Viridiplantae</taxon>
        <taxon>Streptophyta</taxon>
        <taxon>Embryophyta</taxon>
        <taxon>Tracheophyta</taxon>
        <taxon>Spermatophyta</taxon>
        <taxon>Magnoliopsida</taxon>
        <taxon>Liliopsida</taxon>
        <taxon>Poales</taxon>
        <taxon>Poaceae</taxon>
        <taxon>PACMAD clade</taxon>
        <taxon>Panicoideae</taxon>
        <taxon>Panicodae</taxon>
        <taxon>Paniceae</taxon>
        <taxon>Dichantheliinae</taxon>
        <taxon>Dichanthelium</taxon>
    </lineage>
</organism>